<proteinExistence type="predicted"/>
<protein>
    <submittedName>
        <fullName evidence="2">Uncharacterized protein</fullName>
    </submittedName>
</protein>
<dbReference type="Proteomes" id="UP000054498">
    <property type="component" value="Unassembled WGS sequence"/>
</dbReference>
<evidence type="ECO:0000313" key="2">
    <source>
        <dbReference type="EMBL" id="KIZ00148.1"/>
    </source>
</evidence>
<gene>
    <name evidence="2" type="ORF">MNEG_7812</name>
</gene>
<dbReference type="GeneID" id="25740688"/>
<evidence type="ECO:0000313" key="3">
    <source>
        <dbReference type="Proteomes" id="UP000054498"/>
    </source>
</evidence>
<accession>A0A0D2JLT0</accession>
<keyword evidence="1" id="KW-0472">Membrane</keyword>
<dbReference type="KEGG" id="mng:MNEG_7812"/>
<keyword evidence="3" id="KW-1185">Reference proteome</keyword>
<dbReference type="RefSeq" id="XP_013899167.1">
    <property type="nucleotide sequence ID" value="XM_014043713.1"/>
</dbReference>
<evidence type="ECO:0000256" key="1">
    <source>
        <dbReference type="SAM" id="Phobius"/>
    </source>
</evidence>
<dbReference type="STRING" id="145388.A0A0D2JLT0"/>
<keyword evidence="1" id="KW-0812">Transmembrane</keyword>
<reference evidence="2 3" key="1">
    <citation type="journal article" date="2013" name="BMC Genomics">
        <title>Reconstruction of the lipid metabolism for the microalga Monoraphidium neglectum from its genome sequence reveals characteristics suitable for biofuel production.</title>
        <authorList>
            <person name="Bogen C."/>
            <person name="Al-Dilaimi A."/>
            <person name="Albersmeier A."/>
            <person name="Wichmann J."/>
            <person name="Grundmann M."/>
            <person name="Rupp O."/>
            <person name="Lauersen K.J."/>
            <person name="Blifernez-Klassen O."/>
            <person name="Kalinowski J."/>
            <person name="Goesmann A."/>
            <person name="Mussgnug J.H."/>
            <person name="Kruse O."/>
        </authorList>
    </citation>
    <scope>NUCLEOTIDE SEQUENCE [LARGE SCALE GENOMIC DNA]</scope>
    <source>
        <strain evidence="2 3">SAG 48.87</strain>
    </source>
</reference>
<keyword evidence="1" id="KW-1133">Transmembrane helix</keyword>
<name>A0A0D2JLT0_9CHLO</name>
<dbReference type="AlphaFoldDB" id="A0A0D2JLT0"/>
<sequence>MALQMRARPQIGLGRAPRLTAPRVVCKAVTEDKSSVADKAKSVAMAGLVASLLLGSAIAPEEALAARSGGRVSSSGFSSRRAAPAKAAPPTFLMPFPFFGGLLQIVFLLVIVNVVFSIVKGAVNAANSAGKKKEDGDWDQL</sequence>
<organism evidence="2 3">
    <name type="scientific">Monoraphidium neglectum</name>
    <dbReference type="NCBI Taxonomy" id="145388"/>
    <lineage>
        <taxon>Eukaryota</taxon>
        <taxon>Viridiplantae</taxon>
        <taxon>Chlorophyta</taxon>
        <taxon>core chlorophytes</taxon>
        <taxon>Chlorophyceae</taxon>
        <taxon>CS clade</taxon>
        <taxon>Sphaeropleales</taxon>
        <taxon>Selenastraceae</taxon>
        <taxon>Monoraphidium</taxon>
    </lineage>
</organism>
<dbReference type="EMBL" id="KK101639">
    <property type="protein sequence ID" value="KIZ00148.1"/>
    <property type="molecule type" value="Genomic_DNA"/>
</dbReference>
<feature type="transmembrane region" description="Helical" evidence="1">
    <location>
        <begin position="98"/>
        <end position="123"/>
    </location>
</feature>